<evidence type="ECO:0000313" key="2">
    <source>
        <dbReference type="Proteomes" id="UP000240572"/>
    </source>
</evidence>
<proteinExistence type="predicted"/>
<sequence length="227" mass="25141">MWYISSNRRSVLWAILLLFTVRYAAAQSYEHQPGDTLRGQAAFNDISVFNIIQVHPGQDTLHFRWQRHSVAMPPGWTASICDNGNCYTELRDSGRMAPIVPGDNGLMSLHLDPGSTPGTGVIRYILEEENSGRSDTLTWIISAGTGTAVQDPVLPDPLVYVTDRQLVALRLDGRYRAAALYSADGRLLAFVPLAGDSWRLSLAAYSPGVLLLKLYGKRNFIKSVLNY</sequence>
<evidence type="ECO:0000313" key="1">
    <source>
        <dbReference type="EMBL" id="PSK93440.1"/>
    </source>
</evidence>
<dbReference type="RefSeq" id="WP_106522441.1">
    <property type="nucleotide sequence ID" value="NZ_PYGD01000002.1"/>
</dbReference>
<dbReference type="AlphaFoldDB" id="A0A2P8D887"/>
<name>A0A2P8D887_9BACT</name>
<dbReference type="OrthoDB" id="1447653at2"/>
<comment type="caution">
    <text evidence="1">The sequence shown here is derived from an EMBL/GenBank/DDBJ whole genome shotgun (WGS) entry which is preliminary data.</text>
</comment>
<protein>
    <submittedName>
        <fullName evidence="1">Uncharacterized protein</fullName>
    </submittedName>
</protein>
<reference evidence="1 2" key="1">
    <citation type="submission" date="2018-03" db="EMBL/GenBank/DDBJ databases">
        <title>Genomic Encyclopedia of Type Strains, Phase III (KMG-III): the genomes of soil and plant-associated and newly described type strains.</title>
        <authorList>
            <person name="Whitman W."/>
        </authorList>
    </citation>
    <scope>NUCLEOTIDE SEQUENCE [LARGE SCALE GENOMIC DNA]</scope>
    <source>
        <strain evidence="1 2">CGMCC 1.12700</strain>
    </source>
</reference>
<gene>
    <name evidence="1" type="ORF">B0I18_102410</name>
</gene>
<dbReference type="Proteomes" id="UP000240572">
    <property type="component" value="Unassembled WGS sequence"/>
</dbReference>
<organism evidence="1 2">
    <name type="scientific">Taibaiella chishuiensis</name>
    <dbReference type="NCBI Taxonomy" id="1434707"/>
    <lineage>
        <taxon>Bacteria</taxon>
        <taxon>Pseudomonadati</taxon>
        <taxon>Bacteroidota</taxon>
        <taxon>Chitinophagia</taxon>
        <taxon>Chitinophagales</taxon>
        <taxon>Chitinophagaceae</taxon>
        <taxon>Taibaiella</taxon>
    </lineage>
</organism>
<keyword evidence="2" id="KW-1185">Reference proteome</keyword>
<dbReference type="EMBL" id="PYGD01000002">
    <property type="protein sequence ID" value="PSK93440.1"/>
    <property type="molecule type" value="Genomic_DNA"/>
</dbReference>
<accession>A0A2P8D887</accession>